<keyword evidence="1" id="KW-0732">Signal</keyword>
<organism evidence="2 3">
    <name type="scientific">Lentinula raphanica</name>
    <dbReference type="NCBI Taxonomy" id="153919"/>
    <lineage>
        <taxon>Eukaryota</taxon>
        <taxon>Fungi</taxon>
        <taxon>Dikarya</taxon>
        <taxon>Basidiomycota</taxon>
        <taxon>Agaricomycotina</taxon>
        <taxon>Agaricomycetes</taxon>
        <taxon>Agaricomycetidae</taxon>
        <taxon>Agaricales</taxon>
        <taxon>Marasmiineae</taxon>
        <taxon>Omphalotaceae</taxon>
        <taxon>Lentinula</taxon>
    </lineage>
</organism>
<proteinExistence type="predicted"/>
<feature type="non-terminal residue" evidence="2">
    <location>
        <position position="86"/>
    </location>
</feature>
<evidence type="ECO:0000313" key="3">
    <source>
        <dbReference type="Proteomes" id="UP001163846"/>
    </source>
</evidence>
<accession>A0AA38U8S5</accession>
<comment type="caution">
    <text evidence="2">The sequence shown here is derived from an EMBL/GenBank/DDBJ whole genome shotgun (WGS) entry which is preliminary data.</text>
</comment>
<protein>
    <recommendedName>
        <fullName evidence="4">Alpha/beta hydrolase</fullName>
    </recommendedName>
</protein>
<gene>
    <name evidence="2" type="ORF">F5878DRAFT_151221</name>
</gene>
<feature type="signal peptide" evidence="1">
    <location>
        <begin position="1"/>
        <end position="27"/>
    </location>
</feature>
<name>A0AA38U8S5_9AGAR</name>
<evidence type="ECO:0000256" key="1">
    <source>
        <dbReference type="SAM" id="SignalP"/>
    </source>
</evidence>
<dbReference type="AlphaFoldDB" id="A0AA38U8S5"/>
<evidence type="ECO:0000313" key="2">
    <source>
        <dbReference type="EMBL" id="KAJ3830822.1"/>
    </source>
</evidence>
<reference evidence="2" key="1">
    <citation type="submission" date="2022-08" db="EMBL/GenBank/DDBJ databases">
        <authorList>
            <consortium name="DOE Joint Genome Institute"/>
            <person name="Min B."/>
            <person name="Riley R."/>
            <person name="Sierra-Patev S."/>
            <person name="Naranjo-Ortiz M."/>
            <person name="Looney B."/>
            <person name="Konkel Z."/>
            <person name="Slot J.C."/>
            <person name="Sakamoto Y."/>
            <person name="Steenwyk J.L."/>
            <person name="Rokas A."/>
            <person name="Carro J."/>
            <person name="Camarero S."/>
            <person name="Ferreira P."/>
            <person name="Molpeceres G."/>
            <person name="Ruiz-Duenas F.J."/>
            <person name="Serrano A."/>
            <person name="Henrissat B."/>
            <person name="Drula E."/>
            <person name="Hughes K.W."/>
            <person name="Mata J.L."/>
            <person name="Ishikawa N.K."/>
            <person name="Vargas-Isla R."/>
            <person name="Ushijima S."/>
            <person name="Smith C.A."/>
            <person name="Ahrendt S."/>
            <person name="Andreopoulos W."/>
            <person name="He G."/>
            <person name="Labutti K."/>
            <person name="Lipzen A."/>
            <person name="Ng V."/>
            <person name="Sandor L."/>
            <person name="Barry K."/>
            <person name="Martinez A.T."/>
            <person name="Xiao Y."/>
            <person name="Gibbons J.G."/>
            <person name="Terashima K."/>
            <person name="Hibbett D.S."/>
            <person name="Grigoriev I.V."/>
        </authorList>
    </citation>
    <scope>NUCLEOTIDE SEQUENCE</scope>
    <source>
        <strain evidence="2">TFB9207</strain>
    </source>
</reference>
<keyword evidence="3" id="KW-1185">Reference proteome</keyword>
<feature type="chain" id="PRO_5041393044" description="Alpha/beta hydrolase" evidence="1">
    <location>
        <begin position="28"/>
        <end position="86"/>
    </location>
</feature>
<evidence type="ECO:0008006" key="4">
    <source>
        <dbReference type="Google" id="ProtNLM"/>
    </source>
</evidence>
<dbReference type="Proteomes" id="UP001163846">
    <property type="component" value="Unassembled WGS sequence"/>
</dbReference>
<dbReference type="EMBL" id="MU808187">
    <property type="protein sequence ID" value="KAJ3830822.1"/>
    <property type="molecule type" value="Genomic_DNA"/>
</dbReference>
<sequence>MRLNILPLSVFVLGVLLPSWAISQASSSTVLVIHGLEAADPHGPQRNEIEFDPRQRGSKKQRAIVTMLTKMEHAGIARSEPLDYLS</sequence>